<comment type="caution">
    <text evidence="1">The sequence shown here is derived from an EMBL/GenBank/DDBJ whole genome shotgun (WGS) entry which is preliminary data.</text>
</comment>
<evidence type="ECO:0000313" key="2">
    <source>
        <dbReference type="Proteomes" id="UP001596472"/>
    </source>
</evidence>
<proteinExistence type="predicted"/>
<evidence type="ECO:0000313" key="1">
    <source>
        <dbReference type="EMBL" id="MFC7339561.1"/>
    </source>
</evidence>
<name>A0ABW2LFJ9_9BACT</name>
<dbReference type="RefSeq" id="WP_379716614.1">
    <property type="nucleotide sequence ID" value="NZ_JBHTBS010000020.1"/>
</dbReference>
<keyword evidence="2" id="KW-1185">Reference proteome</keyword>
<gene>
    <name evidence="1" type="ORF">ACFQY0_20385</name>
</gene>
<organism evidence="1 2">
    <name type="scientific">Haloferula chungangensis</name>
    <dbReference type="NCBI Taxonomy" id="1048331"/>
    <lineage>
        <taxon>Bacteria</taxon>
        <taxon>Pseudomonadati</taxon>
        <taxon>Verrucomicrobiota</taxon>
        <taxon>Verrucomicrobiia</taxon>
        <taxon>Verrucomicrobiales</taxon>
        <taxon>Verrucomicrobiaceae</taxon>
        <taxon>Haloferula</taxon>
    </lineage>
</organism>
<reference evidence="2" key="1">
    <citation type="journal article" date="2019" name="Int. J. Syst. Evol. Microbiol.">
        <title>The Global Catalogue of Microorganisms (GCM) 10K type strain sequencing project: providing services to taxonomists for standard genome sequencing and annotation.</title>
        <authorList>
            <consortium name="The Broad Institute Genomics Platform"/>
            <consortium name="The Broad Institute Genome Sequencing Center for Infectious Disease"/>
            <person name="Wu L."/>
            <person name="Ma J."/>
        </authorList>
    </citation>
    <scope>NUCLEOTIDE SEQUENCE [LARGE SCALE GENOMIC DNA]</scope>
    <source>
        <strain evidence="2">CGMCC 4.1467</strain>
    </source>
</reference>
<sequence length="117" mass="12668">MLDDLLIPGAFKDGEKISVVAYLVNDADGWVLYGANPILWGGMDDPSGGSSAPFVDVSTRIPAKLSEIGIVPHSMAGEDFTIANDLVIVDGTFREGEESKRKRNWVEVAKVTLFDNQ</sequence>
<dbReference type="Proteomes" id="UP001596472">
    <property type="component" value="Unassembled WGS sequence"/>
</dbReference>
<accession>A0ABW2LFJ9</accession>
<protein>
    <submittedName>
        <fullName evidence="1">Uncharacterized protein</fullName>
    </submittedName>
</protein>
<dbReference type="EMBL" id="JBHTBS010000020">
    <property type="protein sequence ID" value="MFC7339561.1"/>
    <property type="molecule type" value="Genomic_DNA"/>
</dbReference>